<proteinExistence type="predicted"/>
<sequence length="270" mass="29568">MTFKPVAKIVYTVDQTSVVARGLSYTHDEVSHIISGPVKDLLLDSSGISEILNLVTSLASTDFESAGIHNLLVDNTKPEDWRVGEAIAEFHVTENNNCIFPWPTSRDLKNPNASPAGADLVGFQKTDLEVNSHRFAFGEIKTSSEAKWPPQVMYGRSGLTKQLEDLRDSAHVKGSLIRYLGYRAIDKDWADKYKSAAKRYISDNADVAIFGVLVRDVEPKELDLLSRAVSLDQNCPAATTIELYALYLPEASIAGLPDKVVAAGKSGDEK</sequence>
<name>B3PIR3_CELJU</name>
<keyword evidence="2" id="KW-1185">Reference proteome</keyword>
<dbReference type="RefSeq" id="WP_012489358.1">
    <property type="nucleotide sequence ID" value="NC_010995.1"/>
</dbReference>
<evidence type="ECO:0000313" key="1">
    <source>
        <dbReference type="EMBL" id="ACE86361.1"/>
    </source>
</evidence>
<dbReference type="Proteomes" id="UP000001036">
    <property type="component" value="Chromosome"/>
</dbReference>
<gene>
    <name evidence="1" type="ordered locus">CJA_3795</name>
</gene>
<dbReference type="AlphaFoldDB" id="B3PIR3"/>
<organism evidence="1 2">
    <name type="scientific">Cellvibrio japonicus (strain Ueda107)</name>
    <name type="common">Pseudomonas fluorescens subsp. cellulosa</name>
    <dbReference type="NCBI Taxonomy" id="498211"/>
    <lineage>
        <taxon>Bacteria</taxon>
        <taxon>Pseudomonadati</taxon>
        <taxon>Pseudomonadota</taxon>
        <taxon>Gammaproteobacteria</taxon>
        <taxon>Cellvibrionales</taxon>
        <taxon>Cellvibrionaceae</taxon>
        <taxon>Cellvibrio</taxon>
    </lineage>
</organism>
<dbReference type="eggNOG" id="ENOG502Z9NS">
    <property type="taxonomic scope" value="Bacteria"/>
</dbReference>
<protein>
    <recommendedName>
        <fullName evidence="3">Anti-bacteriophage protein A/HamA C-terminal domain-containing protein</fullName>
    </recommendedName>
</protein>
<evidence type="ECO:0000313" key="2">
    <source>
        <dbReference type="Proteomes" id="UP000001036"/>
    </source>
</evidence>
<dbReference type="HOGENOM" id="CLU_1049492_0_0_6"/>
<dbReference type="STRING" id="498211.CJA_3795"/>
<evidence type="ECO:0008006" key="3">
    <source>
        <dbReference type="Google" id="ProtNLM"/>
    </source>
</evidence>
<dbReference type="EMBL" id="CP000934">
    <property type="protein sequence ID" value="ACE86361.1"/>
    <property type="molecule type" value="Genomic_DNA"/>
</dbReference>
<reference evidence="1 2" key="1">
    <citation type="journal article" date="2008" name="J. Bacteriol.">
        <title>Insights into plant cell wall degradation from the genome sequence of the soil bacterium Cellvibrio japonicus.</title>
        <authorList>
            <person name="Deboy R.T."/>
            <person name="Mongodin E.F."/>
            <person name="Fouts D.E."/>
            <person name="Tailford L.E."/>
            <person name="Khouri H."/>
            <person name="Emerson J.B."/>
            <person name="Mohamoud Y."/>
            <person name="Watkins K."/>
            <person name="Henrissat B."/>
            <person name="Gilbert H.J."/>
            <person name="Nelson K.E."/>
        </authorList>
    </citation>
    <scope>NUCLEOTIDE SEQUENCE [LARGE SCALE GENOMIC DNA]</scope>
    <source>
        <strain evidence="1 2">Ueda107</strain>
    </source>
</reference>
<accession>B3PIR3</accession>
<dbReference type="KEGG" id="cja:CJA_3795"/>